<gene>
    <name evidence="2" type="ORF">VKT23_019873</name>
</gene>
<comment type="caution">
    <text evidence="2">The sequence shown here is derived from an EMBL/GenBank/DDBJ whole genome shotgun (WGS) entry which is preliminary data.</text>
</comment>
<feature type="chain" id="PRO_5047482289" evidence="1">
    <location>
        <begin position="17"/>
        <end position="121"/>
    </location>
</feature>
<organism evidence="2 3">
    <name type="scientific">Marasmiellus scandens</name>
    <dbReference type="NCBI Taxonomy" id="2682957"/>
    <lineage>
        <taxon>Eukaryota</taxon>
        <taxon>Fungi</taxon>
        <taxon>Dikarya</taxon>
        <taxon>Basidiomycota</taxon>
        <taxon>Agaricomycotina</taxon>
        <taxon>Agaricomycetes</taxon>
        <taxon>Agaricomycetidae</taxon>
        <taxon>Agaricales</taxon>
        <taxon>Marasmiineae</taxon>
        <taxon>Omphalotaceae</taxon>
        <taxon>Marasmiellus</taxon>
    </lineage>
</organism>
<reference evidence="2 3" key="1">
    <citation type="submission" date="2024-01" db="EMBL/GenBank/DDBJ databases">
        <title>A draft genome for the cacao thread blight pathogen Marasmiellus scandens.</title>
        <authorList>
            <person name="Baruah I.K."/>
            <person name="Leung J."/>
            <person name="Bukari Y."/>
            <person name="Amoako-Attah I."/>
            <person name="Meinhardt L.W."/>
            <person name="Bailey B.A."/>
            <person name="Cohen S.P."/>
        </authorList>
    </citation>
    <scope>NUCLEOTIDE SEQUENCE [LARGE SCALE GENOMIC DNA]</scope>
    <source>
        <strain evidence="2 3">GH-19</strain>
    </source>
</reference>
<dbReference type="EMBL" id="JBANRG010000112">
    <property type="protein sequence ID" value="KAK7435065.1"/>
    <property type="molecule type" value="Genomic_DNA"/>
</dbReference>
<evidence type="ECO:0000313" key="3">
    <source>
        <dbReference type="Proteomes" id="UP001498398"/>
    </source>
</evidence>
<evidence type="ECO:0000313" key="2">
    <source>
        <dbReference type="EMBL" id="KAK7435065.1"/>
    </source>
</evidence>
<sequence>MKLAVVFTSLIAAVSAVTVTDVPASEFTLTTSTSCSGSRVEAGIASGKYVALPQASAAANQGGCGSFVFFLNQVDTSVSYTATLVDFTDDNVLLVSPVSMEEAAGDADTFTATYVVSPLVG</sequence>
<dbReference type="Proteomes" id="UP001498398">
    <property type="component" value="Unassembled WGS sequence"/>
</dbReference>
<protein>
    <submittedName>
        <fullName evidence="2">Uncharacterized protein</fullName>
    </submittedName>
</protein>
<proteinExistence type="predicted"/>
<name>A0ABR1IKL8_9AGAR</name>
<evidence type="ECO:0000256" key="1">
    <source>
        <dbReference type="SAM" id="SignalP"/>
    </source>
</evidence>
<accession>A0ABR1IKL8</accession>
<keyword evidence="3" id="KW-1185">Reference proteome</keyword>
<feature type="signal peptide" evidence="1">
    <location>
        <begin position="1"/>
        <end position="16"/>
    </location>
</feature>
<keyword evidence="1" id="KW-0732">Signal</keyword>